<evidence type="ECO:0000256" key="2">
    <source>
        <dbReference type="SAM" id="Phobius"/>
    </source>
</evidence>
<feature type="region of interest" description="Disordered" evidence="1">
    <location>
        <begin position="189"/>
        <end position="235"/>
    </location>
</feature>
<protein>
    <submittedName>
        <fullName evidence="3">Uncharacterized protein</fullName>
    </submittedName>
</protein>
<dbReference type="Proteomes" id="UP000005237">
    <property type="component" value="Unassembled WGS sequence"/>
</dbReference>
<sequence>MTIRAYAWRALLLLECVLFTLIVFNFLAVFPIGFHDFSTLPTNVQLDITVNAKGWLAEYRRSKAYKEPEPNDHLMLHLHVDDCSDGRPVYTDMLPWPLQMTQYFCGKPETVAWCRQDMFLMFKTTERVFPLKQGHIDIGVSCYRTRRASRVFHDFENWIYYTFTILIPVVYCFRRYGFESDGVVLAGRAPPADNDGGDDDQQPGRPKSAPRDSNHPNVSKNLGSRQENFRNRRHR</sequence>
<dbReference type="OMA" id="TQYFCAS"/>
<keyword evidence="2" id="KW-0812">Transmembrane</keyword>
<accession>A0A8R1HJ45</accession>
<feature type="compositionally biased region" description="Polar residues" evidence="1">
    <location>
        <begin position="215"/>
        <end position="226"/>
    </location>
</feature>
<feature type="transmembrane region" description="Helical" evidence="2">
    <location>
        <begin position="12"/>
        <end position="34"/>
    </location>
</feature>
<reference evidence="4" key="1">
    <citation type="submission" date="2010-08" db="EMBL/GenBank/DDBJ databases">
        <authorList>
            <consortium name="Caenorhabditis japonica Sequencing Consortium"/>
            <person name="Wilson R.K."/>
        </authorList>
    </citation>
    <scope>NUCLEOTIDE SEQUENCE [LARGE SCALE GENOMIC DNA]</scope>
    <source>
        <strain evidence="4">DF5081</strain>
    </source>
</reference>
<keyword evidence="4" id="KW-1185">Reference proteome</keyword>
<evidence type="ECO:0000256" key="1">
    <source>
        <dbReference type="SAM" id="MobiDB-lite"/>
    </source>
</evidence>
<keyword evidence="2" id="KW-1133">Transmembrane helix</keyword>
<evidence type="ECO:0000313" key="3">
    <source>
        <dbReference type="EnsemblMetazoa" id="CJA01332.1"/>
    </source>
</evidence>
<dbReference type="EnsemblMetazoa" id="CJA01332.1">
    <property type="protein sequence ID" value="CJA01332.1"/>
    <property type="gene ID" value="WBGene00120536"/>
</dbReference>
<dbReference type="AlphaFoldDB" id="A0A8R1HJ45"/>
<reference evidence="3" key="2">
    <citation type="submission" date="2022-06" db="UniProtKB">
        <authorList>
            <consortium name="EnsemblMetazoa"/>
        </authorList>
    </citation>
    <scope>IDENTIFICATION</scope>
    <source>
        <strain evidence="3">DF5081</strain>
    </source>
</reference>
<proteinExistence type="predicted"/>
<organism evidence="3 4">
    <name type="scientific">Caenorhabditis japonica</name>
    <dbReference type="NCBI Taxonomy" id="281687"/>
    <lineage>
        <taxon>Eukaryota</taxon>
        <taxon>Metazoa</taxon>
        <taxon>Ecdysozoa</taxon>
        <taxon>Nematoda</taxon>
        <taxon>Chromadorea</taxon>
        <taxon>Rhabditida</taxon>
        <taxon>Rhabditina</taxon>
        <taxon>Rhabditomorpha</taxon>
        <taxon>Rhabditoidea</taxon>
        <taxon>Rhabditidae</taxon>
        <taxon>Peloderinae</taxon>
        <taxon>Caenorhabditis</taxon>
    </lineage>
</organism>
<keyword evidence="2" id="KW-0472">Membrane</keyword>
<evidence type="ECO:0000313" key="4">
    <source>
        <dbReference type="Proteomes" id="UP000005237"/>
    </source>
</evidence>
<name>A0A8R1HJ45_CAEJA</name>